<dbReference type="Proteomes" id="UP001209878">
    <property type="component" value="Unassembled WGS sequence"/>
</dbReference>
<dbReference type="AlphaFoldDB" id="A0AAD9L1I9"/>
<protein>
    <submittedName>
        <fullName evidence="2">Uncharacterized protein</fullName>
    </submittedName>
</protein>
<feature type="region of interest" description="Disordered" evidence="1">
    <location>
        <begin position="108"/>
        <end position="135"/>
    </location>
</feature>
<organism evidence="2 3">
    <name type="scientific">Ridgeia piscesae</name>
    <name type="common">Tubeworm</name>
    <dbReference type="NCBI Taxonomy" id="27915"/>
    <lineage>
        <taxon>Eukaryota</taxon>
        <taxon>Metazoa</taxon>
        <taxon>Spiralia</taxon>
        <taxon>Lophotrochozoa</taxon>
        <taxon>Annelida</taxon>
        <taxon>Polychaeta</taxon>
        <taxon>Sedentaria</taxon>
        <taxon>Canalipalpata</taxon>
        <taxon>Sabellida</taxon>
        <taxon>Siboglinidae</taxon>
        <taxon>Ridgeia</taxon>
    </lineage>
</organism>
<accession>A0AAD9L1I9</accession>
<proteinExistence type="predicted"/>
<keyword evidence="3" id="KW-1185">Reference proteome</keyword>
<evidence type="ECO:0000256" key="1">
    <source>
        <dbReference type="SAM" id="MobiDB-lite"/>
    </source>
</evidence>
<name>A0AAD9L1I9_RIDPI</name>
<comment type="caution">
    <text evidence="2">The sequence shown here is derived from an EMBL/GenBank/DDBJ whole genome shotgun (WGS) entry which is preliminary data.</text>
</comment>
<evidence type="ECO:0000313" key="3">
    <source>
        <dbReference type="Proteomes" id="UP001209878"/>
    </source>
</evidence>
<gene>
    <name evidence="2" type="ORF">NP493_386g04018</name>
</gene>
<sequence length="135" mass="15362">MVTMCQSLSWAQRSSRCIGDSDGLRAARCHNVMISSQRLDAAFWEDDMPAWLPRLPWPALPWEEIWVLNHQMRICSHARTSSVSISSSLMAFESFLRNISRTIDKRFQMPSGSRPRRGRNRLCHSAAAGGAVEDR</sequence>
<evidence type="ECO:0000313" key="2">
    <source>
        <dbReference type="EMBL" id="KAK2181653.1"/>
    </source>
</evidence>
<dbReference type="EMBL" id="JAODUO010000387">
    <property type="protein sequence ID" value="KAK2181653.1"/>
    <property type="molecule type" value="Genomic_DNA"/>
</dbReference>
<reference evidence="2" key="1">
    <citation type="journal article" date="2023" name="Mol. Biol. Evol.">
        <title>Third-Generation Sequencing Reveals the Adaptive Role of the Epigenome in Three Deep-Sea Polychaetes.</title>
        <authorList>
            <person name="Perez M."/>
            <person name="Aroh O."/>
            <person name="Sun Y."/>
            <person name="Lan Y."/>
            <person name="Juniper S.K."/>
            <person name="Young C.R."/>
            <person name="Angers B."/>
            <person name="Qian P.Y."/>
        </authorList>
    </citation>
    <scope>NUCLEOTIDE SEQUENCE</scope>
    <source>
        <strain evidence="2">R07B-5</strain>
    </source>
</reference>